<evidence type="ECO:0000313" key="2">
    <source>
        <dbReference type="Proteomes" id="UP001165460"/>
    </source>
</evidence>
<sequence>MKLPFKSFFVLVFVLSFSLPVLAQKKVIFITKAYLNNHEIIKGKLSNVNDTAIFITDRQGQVKHALFKDLTKIKVLKRHNDLGYGLITGALAVGTVALAQTTDDGGKAALIGVGGTIAVVGLSVALHNVFHPAVFKVDSKQEALTFTNTGNKLSAYITK</sequence>
<accession>A0ABS9ZUA1</accession>
<keyword evidence="2" id="KW-1185">Reference proteome</keyword>
<evidence type="ECO:0000313" key="1">
    <source>
        <dbReference type="EMBL" id="MCJ0742174.1"/>
    </source>
</evidence>
<gene>
    <name evidence="1" type="ORF">MMF97_05570</name>
</gene>
<dbReference type="Proteomes" id="UP001165460">
    <property type="component" value="Unassembled WGS sequence"/>
</dbReference>
<name>A0ABS9ZUA1_9SPHI</name>
<reference evidence="1" key="1">
    <citation type="submission" date="2022-03" db="EMBL/GenBank/DDBJ databases">
        <authorList>
            <person name="Woo C.Y."/>
        </authorList>
    </citation>
    <scope>NUCLEOTIDE SEQUENCE</scope>
    <source>
        <strain evidence="1">CYS-01</strain>
    </source>
</reference>
<dbReference type="RefSeq" id="WP_243360413.1">
    <property type="nucleotide sequence ID" value="NZ_JALGBH010000001.1"/>
</dbReference>
<comment type="caution">
    <text evidence="1">The sequence shown here is derived from an EMBL/GenBank/DDBJ whole genome shotgun (WGS) entry which is preliminary data.</text>
</comment>
<protein>
    <submittedName>
        <fullName evidence="1">Uncharacterized protein</fullName>
    </submittedName>
</protein>
<proteinExistence type="predicted"/>
<organism evidence="1 2">
    <name type="scientific">Pedobacter montanisoli</name>
    <dbReference type="NCBI Taxonomy" id="2923277"/>
    <lineage>
        <taxon>Bacteria</taxon>
        <taxon>Pseudomonadati</taxon>
        <taxon>Bacteroidota</taxon>
        <taxon>Sphingobacteriia</taxon>
        <taxon>Sphingobacteriales</taxon>
        <taxon>Sphingobacteriaceae</taxon>
        <taxon>Pedobacter</taxon>
    </lineage>
</organism>
<dbReference type="EMBL" id="JALGBH010000001">
    <property type="protein sequence ID" value="MCJ0742174.1"/>
    <property type="molecule type" value="Genomic_DNA"/>
</dbReference>